<evidence type="ECO:0000259" key="1">
    <source>
        <dbReference type="PROSITE" id="PS51499"/>
    </source>
</evidence>
<dbReference type="AlphaFoldDB" id="A0A0B0Q022"/>
<dbReference type="PROSITE" id="PS51499">
    <property type="entry name" value="APO"/>
    <property type="match status" value="2"/>
</dbReference>
<sequence length="479" mass="55002">MLPRQTRIMTKLRELALRNSSTNSIVGNQLKHRYGFHTIRQTCTEFPRKLKKTERKPWVTNINELKRIGRAERKERQIVRERILQPPQNGLLVNELIPVAHQVNADRIQLFTCVSKVAQSIAIYSCSVCGEVHIGHRPHKIRTCNVMGSAASKEHCWRRGAVEHVLPPVESFHLYDRLGRAVSHNERLQVDRIPAILELCVQAGIDLPEYPTRRRVFPAYSISGRVIDFEKRFPKEDAPGEDIYACGFWQKRNNISDDNKSVDMQPCDLQATAVRGMEAWERMRSGASRLMETYAAQTCGYCSEIQVGPKGHRVRNCQAYKHQMRDGQHAWQEATIDDVVPPVYVWHVRDTQSEKPLVNELKKYYGMLPAVVEMFAQAGASVPNDYVVMMREDVAVPEWDEEKLISRSQIVKFSKLSPEISISSLGLKLLLALQSFSLCSSGGVAIMQKYKTMRLWNFYHQLKERYCFIAVAFCIKKDV</sequence>
<accession>A0A0B0Q022</accession>
<dbReference type="EMBL" id="KN454519">
    <property type="protein sequence ID" value="KHG30129.1"/>
    <property type="molecule type" value="Genomic_DNA"/>
</dbReference>
<dbReference type="Pfam" id="PF05634">
    <property type="entry name" value="APO_RNA-bind"/>
    <property type="match status" value="2"/>
</dbReference>
<dbReference type="Proteomes" id="UP000032142">
    <property type="component" value="Unassembled WGS sequence"/>
</dbReference>
<evidence type="ECO:0000313" key="3">
    <source>
        <dbReference type="Proteomes" id="UP000032142"/>
    </source>
</evidence>
<feature type="domain" description="APO" evidence="1">
    <location>
        <begin position="125"/>
        <end position="209"/>
    </location>
</feature>
<protein>
    <submittedName>
        <fullName evidence="2">APO 3, mitochondrial-like protein</fullName>
    </submittedName>
</protein>
<keyword evidence="3" id="KW-1185">Reference proteome</keyword>
<dbReference type="InterPro" id="IPR023342">
    <property type="entry name" value="APO_dom"/>
</dbReference>
<dbReference type="GO" id="GO:0003723">
    <property type="term" value="F:RNA binding"/>
    <property type="evidence" value="ECO:0007669"/>
    <property type="project" value="InterPro"/>
</dbReference>
<name>A0A0B0Q022_GOSAR</name>
<evidence type="ECO:0000313" key="2">
    <source>
        <dbReference type="EMBL" id="KHG30129.1"/>
    </source>
</evidence>
<reference evidence="3" key="1">
    <citation type="submission" date="2014-09" db="EMBL/GenBank/DDBJ databases">
        <authorList>
            <person name="Mudge J."/>
            <person name="Ramaraj T."/>
            <person name="Lindquist I.E."/>
            <person name="Bharti A.K."/>
            <person name="Sundararajan A."/>
            <person name="Cameron C.T."/>
            <person name="Woodward J.E."/>
            <person name="May G.D."/>
            <person name="Brubaker C."/>
            <person name="Broadhvest J."/>
            <person name="Wilkins T.A."/>
        </authorList>
    </citation>
    <scope>NUCLEOTIDE SEQUENCE</scope>
    <source>
        <strain evidence="3">cv. AKA8401</strain>
    </source>
</reference>
<feature type="domain" description="APO" evidence="1">
    <location>
        <begin position="298"/>
        <end position="384"/>
    </location>
</feature>
<organism evidence="2 3">
    <name type="scientific">Gossypium arboreum</name>
    <name type="common">Tree cotton</name>
    <name type="synonym">Gossypium nanking</name>
    <dbReference type="NCBI Taxonomy" id="29729"/>
    <lineage>
        <taxon>Eukaryota</taxon>
        <taxon>Viridiplantae</taxon>
        <taxon>Streptophyta</taxon>
        <taxon>Embryophyta</taxon>
        <taxon>Tracheophyta</taxon>
        <taxon>Spermatophyta</taxon>
        <taxon>Magnoliopsida</taxon>
        <taxon>eudicotyledons</taxon>
        <taxon>Gunneridae</taxon>
        <taxon>Pentapetalae</taxon>
        <taxon>rosids</taxon>
        <taxon>malvids</taxon>
        <taxon>Malvales</taxon>
        <taxon>Malvaceae</taxon>
        <taxon>Malvoideae</taxon>
        <taxon>Gossypium</taxon>
    </lineage>
</organism>
<dbReference type="PANTHER" id="PTHR10388">
    <property type="entry name" value="EUKARYOTIC TRANSLATION INITIATION FACTOR SUI1"/>
    <property type="match status" value="1"/>
</dbReference>
<gene>
    <name evidence="2" type="ORF">F383_07425</name>
</gene>
<proteinExistence type="predicted"/>